<dbReference type="AlphaFoldDB" id="A0A6A6I8L1"/>
<dbReference type="Proteomes" id="UP000800094">
    <property type="component" value="Unassembled WGS sequence"/>
</dbReference>
<feature type="compositionally biased region" description="Basic residues" evidence="1">
    <location>
        <begin position="65"/>
        <end position="76"/>
    </location>
</feature>
<feature type="compositionally biased region" description="Pro residues" evidence="1">
    <location>
        <begin position="1"/>
        <end position="11"/>
    </location>
</feature>
<dbReference type="EMBL" id="ML987198">
    <property type="protein sequence ID" value="KAF2246696.1"/>
    <property type="molecule type" value="Genomic_DNA"/>
</dbReference>
<proteinExistence type="predicted"/>
<dbReference type="InterPro" id="IPR031349">
    <property type="entry name" value="Tfb6"/>
</dbReference>
<gene>
    <name evidence="2" type="ORF">BU26DRAFT_521136</name>
</gene>
<dbReference type="PANTHER" id="PTHR37781:SF1">
    <property type="entry name" value="ADR380WP"/>
    <property type="match status" value="1"/>
</dbReference>
<sequence>MAAITSPPPGPFHDNLPTPPASSVATSHHPSPLPQTRKHPLKPGGPKESELITYLDTGLARVQKRVNNRKNNRKMKKETQGDEEGYHTFSEVAKDLEGLVDVVWVSGSPNLQIPYLLGIAAMITDFLPVFGPAPRSTFRLLDKLDAAFSSLLQGRDADTGEPLPGFAHGRTISTTNKVRLKGLVERMRLMVVRKLGGDGLEDAEEMEIDDGDLADDEEQGMVHFEGFEHNEEDDEWEERHIARVFERTLSELGDVLGGTPIGIITD</sequence>
<organism evidence="2 3">
    <name type="scientific">Trematosphaeria pertusa</name>
    <dbReference type="NCBI Taxonomy" id="390896"/>
    <lineage>
        <taxon>Eukaryota</taxon>
        <taxon>Fungi</taxon>
        <taxon>Dikarya</taxon>
        <taxon>Ascomycota</taxon>
        <taxon>Pezizomycotina</taxon>
        <taxon>Dothideomycetes</taxon>
        <taxon>Pleosporomycetidae</taxon>
        <taxon>Pleosporales</taxon>
        <taxon>Massarineae</taxon>
        <taxon>Trematosphaeriaceae</taxon>
        <taxon>Trematosphaeria</taxon>
    </lineage>
</organism>
<feature type="region of interest" description="Disordered" evidence="1">
    <location>
        <begin position="65"/>
        <end position="84"/>
    </location>
</feature>
<dbReference type="RefSeq" id="XP_033681700.1">
    <property type="nucleotide sequence ID" value="XM_033829461.1"/>
</dbReference>
<evidence type="ECO:0000313" key="2">
    <source>
        <dbReference type="EMBL" id="KAF2246696.1"/>
    </source>
</evidence>
<dbReference type="GeneID" id="54582791"/>
<reference evidence="2" key="1">
    <citation type="journal article" date="2020" name="Stud. Mycol.">
        <title>101 Dothideomycetes genomes: a test case for predicting lifestyles and emergence of pathogens.</title>
        <authorList>
            <person name="Haridas S."/>
            <person name="Albert R."/>
            <person name="Binder M."/>
            <person name="Bloem J."/>
            <person name="Labutti K."/>
            <person name="Salamov A."/>
            <person name="Andreopoulos B."/>
            <person name="Baker S."/>
            <person name="Barry K."/>
            <person name="Bills G."/>
            <person name="Bluhm B."/>
            <person name="Cannon C."/>
            <person name="Castanera R."/>
            <person name="Culley D."/>
            <person name="Daum C."/>
            <person name="Ezra D."/>
            <person name="Gonzalez J."/>
            <person name="Henrissat B."/>
            <person name="Kuo A."/>
            <person name="Liang C."/>
            <person name="Lipzen A."/>
            <person name="Lutzoni F."/>
            <person name="Magnuson J."/>
            <person name="Mondo S."/>
            <person name="Nolan M."/>
            <person name="Ohm R."/>
            <person name="Pangilinan J."/>
            <person name="Park H.-J."/>
            <person name="Ramirez L."/>
            <person name="Alfaro M."/>
            <person name="Sun H."/>
            <person name="Tritt A."/>
            <person name="Yoshinaga Y."/>
            <person name="Zwiers L.-H."/>
            <person name="Turgeon B."/>
            <person name="Goodwin S."/>
            <person name="Spatafora J."/>
            <person name="Crous P."/>
            <person name="Grigoriev I."/>
        </authorList>
    </citation>
    <scope>NUCLEOTIDE SEQUENCE</scope>
    <source>
        <strain evidence="2">CBS 122368</strain>
    </source>
</reference>
<keyword evidence="3" id="KW-1185">Reference proteome</keyword>
<evidence type="ECO:0000313" key="3">
    <source>
        <dbReference type="Proteomes" id="UP000800094"/>
    </source>
</evidence>
<feature type="region of interest" description="Disordered" evidence="1">
    <location>
        <begin position="1"/>
        <end position="49"/>
    </location>
</feature>
<dbReference type="Pfam" id="PF17110">
    <property type="entry name" value="TFB6"/>
    <property type="match status" value="1"/>
</dbReference>
<dbReference type="GO" id="GO:0005675">
    <property type="term" value="C:transcription factor TFIIH holo complex"/>
    <property type="evidence" value="ECO:0007669"/>
    <property type="project" value="TreeGrafter"/>
</dbReference>
<protein>
    <submittedName>
        <fullName evidence="2">Uncharacterized protein</fullName>
    </submittedName>
</protein>
<feature type="non-terminal residue" evidence="2">
    <location>
        <position position="266"/>
    </location>
</feature>
<name>A0A6A6I8L1_9PLEO</name>
<accession>A0A6A6I8L1</accession>
<dbReference type="PANTHER" id="PTHR37781">
    <property type="entry name" value="TFIIH COMPLEX SUBUNIT"/>
    <property type="match status" value="1"/>
</dbReference>
<dbReference type="OrthoDB" id="5420410at2759"/>
<evidence type="ECO:0000256" key="1">
    <source>
        <dbReference type="SAM" id="MobiDB-lite"/>
    </source>
</evidence>